<dbReference type="GO" id="GO:0003964">
    <property type="term" value="F:RNA-directed DNA polymerase activity"/>
    <property type="evidence" value="ECO:0007669"/>
    <property type="project" value="UniProtKB-KW"/>
</dbReference>
<dbReference type="Proteomes" id="UP001151760">
    <property type="component" value="Unassembled WGS sequence"/>
</dbReference>
<comment type="caution">
    <text evidence="2">The sequence shown here is derived from an EMBL/GenBank/DDBJ whole genome shotgun (WGS) entry which is preliminary data.</text>
</comment>
<evidence type="ECO:0000256" key="1">
    <source>
        <dbReference type="SAM" id="MobiDB-lite"/>
    </source>
</evidence>
<name>A0ABQ5I4F5_9ASTR</name>
<evidence type="ECO:0000313" key="3">
    <source>
        <dbReference type="Proteomes" id="UP001151760"/>
    </source>
</evidence>
<dbReference type="EMBL" id="BQNB010020344">
    <property type="protein sequence ID" value="GJT94963.1"/>
    <property type="molecule type" value="Genomic_DNA"/>
</dbReference>
<keyword evidence="2" id="KW-0808">Transferase</keyword>
<dbReference type="PANTHER" id="PTHR45835:SF103">
    <property type="entry name" value="RNA-DIRECTED DNA POLYMERASE"/>
    <property type="match status" value="1"/>
</dbReference>
<keyword evidence="2" id="KW-0548">Nucleotidyltransferase</keyword>
<proteinExistence type="predicted"/>
<dbReference type="PANTHER" id="PTHR45835">
    <property type="entry name" value="YALI0A06105P"/>
    <property type="match status" value="1"/>
</dbReference>
<reference evidence="2" key="2">
    <citation type="submission" date="2022-01" db="EMBL/GenBank/DDBJ databases">
        <authorList>
            <person name="Yamashiro T."/>
            <person name="Shiraishi A."/>
            <person name="Satake H."/>
            <person name="Nakayama K."/>
        </authorList>
    </citation>
    <scope>NUCLEOTIDE SEQUENCE</scope>
</reference>
<feature type="region of interest" description="Disordered" evidence="1">
    <location>
        <begin position="309"/>
        <end position="339"/>
    </location>
</feature>
<feature type="compositionally biased region" description="Basic and acidic residues" evidence="1">
    <location>
        <begin position="309"/>
        <end position="321"/>
    </location>
</feature>
<gene>
    <name evidence="2" type="ORF">Tco_1090481</name>
</gene>
<reference evidence="2" key="1">
    <citation type="journal article" date="2022" name="Int. J. Mol. Sci.">
        <title>Draft Genome of Tanacetum Coccineum: Genomic Comparison of Closely Related Tanacetum-Family Plants.</title>
        <authorList>
            <person name="Yamashiro T."/>
            <person name="Shiraishi A."/>
            <person name="Nakayama K."/>
            <person name="Satake H."/>
        </authorList>
    </citation>
    <scope>NUCLEOTIDE SEQUENCE</scope>
</reference>
<evidence type="ECO:0000313" key="2">
    <source>
        <dbReference type="EMBL" id="GJT94963.1"/>
    </source>
</evidence>
<keyword evidence="2" id="KW-0695">RNA-directed DNA polymerase</keyword>
<keyword evidence="3" id="KW-1185">Reference proteome</keyword>
<sequence length="393" mass="44984">MLNRRQDDGLSLLSDYGLRYSFGPAKRSYGDQTEATKTRELKSEDGGGKVELVNAKSFQKLLGNKVKAEHQRHQVCWYNLRLPIGSGTTSHDFVTKVPKTSQGYDTIWVIVDRLTKSAIFTPMRETDPLDKLARLYLKEWSRGMGYPSQSFAIVTRDSHLISGGHSQHALGSKFLNTEYCFHLQQTGKARGTIHTFVDMLSDCAIVFRRVGVMTDETLSCSVGMVCISGCTSCIVSVNTFDRVGSEVIRLKRSRYTLVKVRMGTPKRGPELTWERDGQFKSVPNTFTPRPHRRQVLAFELEDKARLTGEDNTFHDDSEKSLRSQRHAPLSPDYVTGPEHEDDEIVMREDEDDEMVLRLMRRQRWSHQLLPSYSYCFTSYCPVLTEEDWSRLMD</sequence>
<protein>
    <submittedName>
        <fullName evidence="2">Reverse transcriptase domain-containing protein</fullName>
    </submittedName>
</protein>
<accession>A0ABQ5I4F5</accession>
<organism evidence="2 3">
    <name type="scientific">Tanacetum coccineum</name>
    <dbReference type="NCBI Taxonomy" id="301880"/>
    <lineage>
        <taxon>Eukaryota</taxon>
        <taxon>Viridiplantae</taxon>
        <taxon>Streptophyta</taxon>
        <taxon>Embryophyta</taxon>
        <taxon>Tracheophyta</taxon>
        <taxon>Spermatophyta</taxon>
        <taxon>Magnoliopsida</taxon>
        <taxon>eudicotyledons</taxon>
        <taxon>Gunneridae</taxon>
        <taxon>Pentapetalae</taxon>
        <taxon>asterids</taxon>
        <taxon>campanulids</taxon>
        <taxon>Asterales</taxon>
        <taxon>Asteraceae</taxon>
        <taxon>Asteroideae</taxon>
        <taxon>Anthemideae</taxon>
        <taxon>Anthemidinae</taxon>
        <taxon>Tanacetum</taxon>
    </lineage>
</organism>